<dbReference type="Proteomes" id="UP001202328">
    <property type="component" value="Unassembled WGS sequence"/>
</dbReference>
<protein>
    <submittedName>
        <fullName evidence="1">Uncharacterized protein</fullName>
    </submittedName>
</protein>
<sequence>MKSKVIQMGSSFEHNHESLNGPVQLLEFWGYEYLGICRPTPNLPIDTDPDTIWPRPSRWKSKKKINVVIVSPRIALEGLTYDKVTWHPWACALRFIDGDDDVRMDLVLSNRRVGFGHLVQSIQYLGDLCWRQNHPTFAIPHNPPQKEYLYAPREIVEKQLADGDIVKVTVDRPNEHVLIPRTSQISYAQTYNMLQDNVDFIDQFLKAVARFTAHNRALENELSRRAPVMVQDPQNASQPVLGFGNFSGSVSSQVWNQVGQSHTPTGSVISNNLVESSSMNPSKIPFQPPRFAPPDV</sequence>
<gene>
    <name evidence="1" type="ORF">MKW98_023654</name>
</gene>
<reference evidence="1" key="1">
    <citation type="submission" date="2022-04" db="EMBL/GenBank/DDBJ databases">
        <title>A functionally conserved STORR gene fusion in Papaver species that diverged 16.8 million years ago.</title>
        <authorList>
            <person name="Catania T."/>
        </authorList>
    </citation>
    <scope>NUCLEOTIDE SEQUENCE</scope>
    <source>
        <strain evidence="1">S-188037</strain>
    </source>
</reference>
<dbReference type="AlphaFoldDB" id="A0AAD4SX37"/>
<name>A0AAD4SX37_9MAGN</name>
<comment type="caution">
    <text evidence="1">The sequence shown here is derived from an EMBL/GenBank/DDBJ whole genome shotgun (WGS) entry which is preliminary data.</text>
</comment>
<evidence type="ECO:0000313" key="1">
    <source>
        <dbReference type="EMBL" id="KAI3928053.1"/>
    </source>
</evidence>
<evidence type="ECO:0000313" key="2">
    <source>
        <dbReference type="Proteomes" id="UP001202328"/>
    </source>
</evidence>
<dbReference type="EMBL" id="JAJJMB010007708">
    <property type="protein sequence ID" value="KAI3928053.1"/>
    <property type="molecule type" value="Genomic_DNA"/>
</dbReference>
<organism evidence="1 2">
    <name type="scientific">Papaver atlanticum</name>
    <dbReference type="NCBI Taxonomy" id="357466"/>
    <lineage>
        <taxon>Eukaryota</taxon>
        <taxon>Viridiplantae</taxon>
        <taxon>Streptophyta</taxon>
        <taxon>Embryophyta</taxon>
        <taxon>Tracheophyta</taxon>
        <taxon>Spermatophyta</taxon>
        <taxon>Magnoliopsida</taxon>
        <taxon>Ranunculales</taxon>
        <taxon>Papaveraceae</taxon>
        <taxon>Papaveroideae</taxon>
        <taxon>Papaver</taxon>
    </lineage>
</organism>
<proteinExistence type="predicted"/>
<accession>A0AAD4SX37</accession>
<keyword evidence="2" id="KW-1185">Reference proteome</keyword>